<dbReference type="AlphaFoldDB" id="A0A9P9J9D0"/>
<evidence type="ECO:0000256" key="1">
    <source>
        <dbReference type="ARBA" id="ARBA00022603"/>
    </source>
</evidence>
<name>A0A9P9J9D0_9HYPO</name>
<proteinExistence type="inferred from homology"/>
<gene>
    <name evidence="5" type="ORF">B0J13DRAFT_523302</name>
</gene>
<protein>
    <submittedName>
        <fullName evidence="5">S-adenosyl-L-methionine-dependent methyltransferase</fullName>
    </submittedName>
</protein>
<reference evidence="5" key="1">
    <citation type="journal article" date="2021" name="Nat. Commun.">
        <title>Genetic determinants of endophytism in the Arabidopsis root mycobiome.</title>
        <authorList>
            <person name="Mesny F."/>
            <person name="Miyauchi S."/>
            <person name="Thiergart T."/>
            <person name="Pickel B."/>
            <person name="Atanasova L."/>
            <person name="Karlsson M."/>
            <person name="Huettel B."/>
            <person name="Barry K.W."/>
            <person name="Haridas S."/>
            <person name="Chen C."/>
            <person name="Bauer D."/>
            <person name="Andreopoulos W."/>
            <person name="Pangilinan J."/>
            <person name="LaButti K."/>
            <person name="Riley R."/>
            <person name="Lipzen A."/>
            <person name="Clum A."/>
            <person name="Drula E."/>
            <person name="Henrissat B."/>
            <person name="Kohler A."/>
            <person name="Grigoriev I.V."/>
            <person name="Martin F.M."/>
            <person name="Hacquard S."/>
        </authorList>
    </citation>
    <scope>NUCLEOTIDE SEQUENCE</scope>
    <source>
        <strain evidence="5">MPI-CAGE-AT-0021</strain>
    </source>
</reference>
<dbReference type="InterPro" id="IPR002935">
    <property type="entry name" value="SAM_O-MeTrfase"/>
</dbReference>
<accession>A0A9P9J9D0</accession>
<evidence type="ECO:0000256" key="2">
    <source>
        <dbReference type="ARBA" id="ARBA00022679"/>
    </source>
</evidence>
<evidence type="ECO:0000256" key="3">
    <source>
        <dbReference type="ARBA" id="ARBA00022691"/>
    </source>
</evidence>
<evidence type="ECO:0000256" key="4">
    <source>
        <dbReference type="ARBA" id="ARBA00023453"/>
    </source>
</evidence>
<dbReference type="Pfam" id="PF13578">
    <property type="entry name" value="Methyltransf_24"/>
    <property type="match status" value="1"/>
</dbReference>
<dbReference type="PANTHER" id="PTHR43167:SF1">
    <property type="entry name" value="PUTATIVE (AFU_ORTHOLOGUE AFUA_6G01830)-RELATED"/>
    <property type="match status" value="1"/>
</dbReference>
<comment type="similarity">
    <text evidence="4">Belongs to the class I-like SAM-binding methyltransferase superfamily. Cation-dependent O-methyltransferase family.</text>
</comment>
<dbReference type="OrthoDB" id="4863010at2759"/>
<dbReference type="PROSITE" id="PS51682">
    <property type="entry name" value="SAM_OMT_I"/>
    <property type="match status" value="1"/>
</dbReference>
<dbReference type="SUPFAM" id="SSF53335">
    <property type="entry name" value="S-adenosyl-L-methionine-dependent methyltransferases"/>
    <property type="match status" value="1"/>
</dbReference>
<sequence length="251" mass="27662">MAPPPTALQAVEATPRVHDLLQRLHAESEAQERSLSQILFYLGHFARHLIWGTGWTPAADVHMRDKFVSLEQDKCQFMYILARSLGARNVVEAGTSFGVSTMYLALAVGQNVADARAATGKPVSGKVVATEKEPTKAARARDHWKQAGDEVEPWIELRVGDLQETLTVDEGLPDEIDMLLLDIWTPLALPALEIVKPRLRRGAIVLADNTGRVKAMYKDFLAYIHDPKNGFKSTTTPYSGGLEMAVYLPSA</sequence>
<dbReference type="Gene3D" id="3.40.50.150">
    <property type="entry name" value="Vaccinia Virus protein VP39"/>
    <property type="match status" value="1"/>
</dbReference>
<comment type="caution">
    <text evidence="5">The sequence shown here is derived from an EMBL/GenBank/DDBJ whole genome shotgun (WGS) entry which is preliminary data.</text>
</comment>
<dbReference type="PANTHER" id="PTHR43167">
    <property type="entry name" value="PUTATIVE (AFU_ORTHOLOGUE AFUA_6G01830)-RELATED"/>
    <property type="match status" value="1"/>
</dbReference>
<dbReference type="Proteomes" id="UP000717696">
    <property type="component" value="Unassembled WGS sequence"/>
</dbReference>
<dbReference type="EMBL" id="JAGMUU010000006">
    <property type="protein sequence ID" value="KAH7150242.1"/>
    <property type="molecule type" value="Genomic_DNA"/>
</dbReference>
<keyword evidence="6" id="KW-1185">Reference proteome</keyword>
<keyword evidence="1 5" id="KW-0489">Methyltransferase</keyword>
<organism evidence="5 6">
    <name type="scientific">Dactylonectria estremocensis</name>
    <dbReference type="NCBI Taxonomy" id="1079267"/>
    <lineage>
        <taxon>Eukaryota</taxon>
        <taxon>Fungi</taxon>
        <taxon>Dikarya</taxon>
        <taxon>Ascomycota</taxon>
        <taxon>Pezizomycotina</taxon>
        <taxon>Sordariomycetes</taxon>
        <taxon>Hypocreomycetidae</taxon>
        <taxon>Hypocreales</taxon>
        <taxon>Nectriaceae</taxon>
        <taxon>Dactylonectria</taxon>
    </lineage>
</organism>
<keyword evidence="2" id="KW-0808">Transferase</keyword>
<evidence type="ECO:0000313" key="5">
    <source>
        <dbReference type="EMBL" id="KAH7150242.1"/>
    </source>
</evidence>
<keyword evidence="3" id="KW-0949">S-adenosyl-L-methionine</keyword>
<dbReference type="InterPro" id="IPR029063">
    <property type="entry name" value="SAM-dependent_MTases_sf"/>
</dbReference>
<evidence type="ECO:0000313" key="6">
    <source>
        <dbReference type="Proteomes" id="UP000717696"/>
    </source>
</evidence>
<dbReference type="GO" id="GO:0008171">
    <property type="term" value="F:O-methyltransferase activity"/>
    <property type="evidence" value="ECO:0007669"/>
    <property type="project" value="InterPro"/>
</dbReference>
<dbReference type="GO" id="GO:0032259">
    <property type="term" value="P:methylation"/>
    <property type="evidence" value="ECO:0007669"/>
    <property type="project" value="UniProtKB-KW"/>
</dbReference>